<proteinExistence type="predicted"/>
<organism evidence="1 2">
    <name type="scientific">Methylobacterium soli</name>
    <dbReference type="NCBI Taxonomy" id="553447"/>
    <lineage>
        <taxon>Bacteria</taxon>
        <taxon>Pseudomonadati</taxon>
        <taxon>Pseudomonadota</taxon>
        <taxon>Alphaproteobacteria</taxon>
        <taxon>Hyphomicrobiales</taxon>
        <taxon>Methylobacteriaceae</taxon>
        <taxon>Methylobacterium</taxon>
    </lineage>
</organism>
<evidence type="ECO:0000313" key="2">
    <source>
        <dbReference type="Proteomes" id="UP000474159"/>
    </source>
</evidence>
<dbReference type="OrthoDB" id="8006064at2"/>
<evidence type="ECO:0000313" key="1">
    <source>
        <dbReference type="EMBL" id="KAB1075454.1"/>
    </source>
</evidence>
<gene>
    <name evidence="1" type="ORF">F6X53_25155</name>
</gene>
<dbReference type="Proteomes" id="UP000474159">
    <property type="component" value="Unassembled WGS sequence"/>
</dbReference>
<accession>A0A6L3SRQ1</accession>
<reference evidence="1 2" key="1">
    <citation type="submission" date="2019-09" db="EMBL/GenBank/DDBJ databases">
        <title>YIM 48816 draft genome.</title>
        <authorList>
            <person name="Jiang L."/>
        </authorList>
    </citation>
    <scope>NUCLEOTIDE SEQUENCE [LARGE SCALE GENOMIC DNA]</scope>
    <source>
        <strain evidence="1 2">YIM 48816</strain>
    </source>
</reference>
<sequence length="162" mass="18032">MEVSTADLAEVLGVSERRIQQLAGAGVLRRQSHGEWVLPESVQAFLEYRVQSEIKRLTKGSVTGADRLKEIKARREELKLAREERELVPLVDAIFAMDQVAGAIALEVNNVPARFSRDLDERDRLQAEIDDVLKTVANRIQKCGAALRADLDADPPDDEDDA</sequence>
<dbReference type="AlphaFoldDB" id="A0A6L3SRQ1"/>
<keyword evidence="2" id="KW-1185">Reference proteome</keyword>
<dbReference type="EMBL" id="VZZK01000034">
    <property type="protein sequence ID" value="KAB1075454.1"/>
    <property type="molecule type" value="Genomic_DNA"/>
</dbReference>
<name>A0A6L3SRQ1_9HYPH</name>
<comment type="caution">
    <text evidence="1">The sequence shown here is derived from an EMBL/GenBank/DDBJ whole genome shotgun (WGS) entry which is preliminary data.</text>
</comment>
<dbReference type="RefSeq" id="WP_151003477.1">
    <property type="nucleotide sequence ID" value="NZ_BPQY01000470.1"/>
</dbReference>
<protein>
    <submittedName>
        <fullName evidence="1">Terminase small subunit</fullName>
    </submittedName>
</protein>